<name>A0A9X4QUZ4_9BACL</name>
<dbReference type="RefSeq" id="WP_277535426.1">
    <property type="nucleotide sequence ID" value="NZ_JAPDIA010000008.1"/>
</dbReference>
<organism evidence="1 2">
    <name type="scientific">Cohnella rhizosphaerae</name>
    <dbReference type="NCBI Taxonomy" id="1457232"/>
    <lineage>
        <taxon>Bacteria</taxon>
        <taxon>Bacillati</taxon>
        <taxon>Bacillota</taxon>
        <taxon>Bacilli</taxon>
        <taxon>Bacillales</taxon>
        <taxon>Paenibacillaceae</taxon>
        <taxon>Cohnella</taxon>
    </lineage>
</organism>
<comment type="caution">
    <text evidence="1">The sequence shown here is derived from an EMBL/GenBank/DDBJ whole genome shotgun (WGS) entry which is preliminary data.</text>
</comment>
<gene>
    <name evidence="1" type="ORF">OMP40_24915</name>
</gene>
<evidence type="ECO:0000313" key="2">
    <source>
        <dbReference type="Proteomes" id="UP001153404"/>
    </source>
</evidence>
<keyword evidence="2" id="KW-1185">Reference proteome</keyword>
<reference evidence="1" key="1">
    <citation type="submission" date="2022-10" db="EMBL/GenBank/DDBJ databases">
        <title>Comparative genomic analysis of Cohnella hashimotonis sp. nov., isolated from the International Space Station.</title>
        <authorList>
            <person name="Simpson A."/>
            <person name="Venkateswaran K."/>
        </authorList>
    </citation>
    <scope>NUCLEOTIDE SEQUENCE</scope>
    <source>
        <strain evidence="1">DSM 28161</strain>
    </source>
</reference>
<dbReference type="AlphaFoldDB" id="A0A9X4QUZ4"/>
<accession>A0A9X4QUZ4</accession>
<evidence type="ECO:0000313" key="1">
    <source>
        <dbReference type="EMBL" id="MDG0812230.1"/>
    </source>
</evidence>
<sequence>MSQIIVLSTGVIDNRAAVPGGARPVQSLVIRVENNQAVLQSAEGLPVVAIEVFFERQIGGGFGVQATYAVNQISLADVNQPMSTFTLDHVFADLDAFGVRCTVTSSGQLITSIPTVTVTGKSADGTIVRTYAVLPVT</sequence>
<proteinExistence type="predicted"/>
<protein>
    <submittedName>
        <fullName evidence="1">Uncharacterized protein</fullName>
    </submittedName>
</protein>
<dbReference type="Proteomes" id="UP001153404">
    <property type="component" value="Unassembled WGS sequence"/>
</dbReference>
<dbReference type="EMBL" id="JAPDIA010000008">
    <property type="protein sequence ID" value="MDG0812230.1"/>
    <property type="molecule type" value="Genomic_DNA"/>
</dbReference>